<protein>
    <submittedName>
        <fullName evidence="2">Uncharacterized protein</fullName>
    </submittedName>
</protein>
<proteinExistence type="predicted"/>
<dbReference type="EMBL" id="JAHQIW010007066">
    <property type="protein sequence ID" value="KAJ1371922.1"/>
    <property type="molecule type" value="Genomic_DNA"/>
</dbReference>
<name>A0AAD5R8Y5_PARTN</name>
<evidence type="ECO:0000313" key="2">
    <source>
        <dbReference type="EMBL" id="KAJ1371922.1"/>
    </source>
</evidence>
<organism evidence="2 3">
    <name type="scientific">Parelaphostrongylus tenuis</name>
    <name type="common">Meningeal worm</name>
    <dbReference type="NCBI Taxonomy" id="148309"/>
    <lineage>
        <taxon>Eukaryota</taxon>
        <taxon>Metazoa</taxon>
        <taxon>Ecdysozoa</taxon>
        <taxon>Nematoda</taxon>
        <taxon>Chromadorea</taxon>
        <taxon>Rhabditida</taxon>
        <taxon>Rhabditina</taxon>
        <taxon>Rhabditomorpha</taxon>
        <taxon>Strongyloidea</taxon>
        <taxon>Metastrongylidae</taxon>
        <taxon>Parelaphostrongylus</taxon>
    </lineage>
</organism>
<feature type="region of interest" description="Disordered" evidence="1">
    <location>
        <begin position="73"/>
        <end position="133"/>
    </location>
</feature>
<accession>A0AAD5R8Y5</accession>
<evidence type="ECO:0000313" key="3">
    <source>
        <dbReference type="Proteomes" id="UP001196413"/>
    </source>
</evidence>
<dbReference type="AlphaFoldDB" id="A0AAD5R8Y5"/>
<evidence type="ECO:0000256" key="1">
    <source>
        <dbReference type="SAM" id="MobiDB-lite"/>
    </source>
</evidence>
<keyword evidence="3" id="KW-1185">Reference proteome</keyword>
<reference evidence="2" key="1">
    <citation type="submission" date="2021-06" db="EMBL/GenBank/DDBJ databases">
        <title>Parelaphostrongylus tenuis whole genome reference sequence.</title>
        <authorList>
            <person name="Garwood T.J."/>
            <person name="Larsen P.A."/>
            <person name="Fountain-Jones N.M."/>
            <person name="Garbe J.R."/>
            <person name="Macchietto M.G."/>
            <person name="Kania S.A."/>
            <person name="Gerhold R.W."/>
            <person name="Richards J.E."/>
            <person name="Wolf T.M."/>
        </authorList>
    </citation>
    <scope>NUCLEOTIDE SEQUENCE</scope>
    <source>
        <strain evidence="2">MNPRO001-30</strain>
        <tissue evidence="2">Meninges</tissue>
    </source>
</reference>
<feature type="compositionally biased region" description="Polar residues" evidence="1">
    <location>
        <begin position="93"/>
        <end position="122"/>
    </location>
</feature>
<comment type="caution">
    <text evidence="2">The sequence shown here is derived from an EMBL/GenBank/DDBJ whole genome shotgun (WGS) entry which is preliminary data.</text>
</comment>
<dbReference type="Proteomes" id="UP001196413">
    <property type="component" value="Unassembled WGS sequence"/>
</dbReference>
<sequence>MGQSNRSSEDEKLSIQSLLIGHAISKQLIKDAKSPLQFATCSPRKHCGVTDHGRDESQAIQLVTTTSALIATTTRRRSSLAKPGSEKRESSEALPNNLMSISRQPCSQRRSNQWLSSGQRGTPTPRPNRFGQTVSWSYLRPNRAVTETCCQPARRLMPNASVSTWTAATSPVTLTLPQSHLASRQRKAECYQIDKEEVDQTGLGLAESSA</sequence>
<gene>
    <name evidence="2" type="ORF">KIN20_033963</name>
</gene>